<evidence type="ECO:0000256" key="3">
    <source>
        <dbReference type="ARBA" id="ARBA00022729"/>
    </source>
</evidence>
<comment type="similarity">
    <text evidence="2">Belongs to the SusD family.</text>
</comment>
<dbReference type="Proteomes" id="UP000321513">
    <property type="component" value="Unassembled WGS sequence"/>
</dbReference>
<reference evidence="7 8" key="1">
    <citation type="submission" date="2019-07" db="EMBL/GenBank/DDBJ databases">
        <title>Whole genome shotgun sequence of Segetibacter aerophilus NBRC 106135.</title>
        <authorList>
            <person name="Hosoyama A."/>
            <person name="Uohara A."/>
            <person name="Ohji S."/>
            <person name="Ichikawa N."/>
        </authorList>
    </citation>
    <scope>NUCLEOTIDE SEQUENCE [LARGE SCALE GENOMIC DNA]</scope>
    <source>
        <strain evidence="7 8">NBRC 106135</strain>
    </source>
</reference>
<dbReference type="AlphaFoldDB" id="A0A512BAY5"/>
<evidence type="ECO:0000256" key="5">
    <source>
        <dbReference type="ARBA" id="ARBA00023237"/>
    </source>
</evidence>
<dbReference type="RefSeq" id="WP_147203272.1">
    <property type="nucleotide sequence ID" value="NZ_BJYT01000005.1"/>
</dbReference>
<keyword evidence="8" id="KW-1185">Reference proteome</keyword>
<dbReference type="Pfam" id="PF07980">
    <property type="entry name" value="SusD_RagB"/>
    <property type="match status" value="1"/>
</dbReference>
<proteinExistence type="inferred from homology"/>
<comment type="caution">
    <text evidence="7">The sequence shown here is derived from an EMBL/GenBank/DDBJ whole genome shotgun (WGS) entry which is preliminary data.</text>
</comment>
<keyword evidence="3" id="KW-0732">Signal</keyword>
<organism evidence="7 8">
    <name type="scientific">Segetibacter aerophilus</name>
    <dbReference type="NCBI Taxonomy" id="670293"/>
    <lineage>
        <taxon>Bacteria</taxon>
        <taxon>Pseudomonadati</taxon>
        <taxon>Bacteroidota</taxon>
        <taxon>Chitinophagia</taxon>
        <taxon>Chitinophagales</taxon>
        <taxon>Chitinophagaceae</taxon>
        <taxon>Segetibacter</taxon>
    </lineage>
</organism>
<dbReference type="SUPFAM" id="SSF48452">
    <property type="entry name" value="TPR-like"/>
    <property type="match status" value="1"/>
</dbReference>
<dbReference type="PROSITE" id="PS51257">
    <property type="entry name" value="PROKAR_LIPOPROTEIN"/>
    <property type="match status" value="1"/>
</dbReference>
<evidence type="ECO:0000313" key="7">
    <source>
        <dbReference type="EMBL" id="GEO09144.1"/>
    </source>
</evidence>
<feature type="domain" description="RagB/SusD" evidence="6">
    <location>
        <begin position="342"/>
        <end position="436"/>
    </location>
</feature>
<protein>
    <recommendedName>
        <fullName evidence="6">RagB/SusD domain-containing protein</fullName>
    </recommendedName>
</protein>
<comment type="subcellular location">
    <subcellularLocation>
        <location evidence="1">Cell outer membrane</location>
    </subcellularLocation>
</comment>
<evidence type="ECO:0000256" key="4">
    <source>
        <dbReference type="ARBA" id="ARBA00023136"/>
    </source>
</evidence>
<dbReference type="GO" id="GO:0009279">
    <property type="term" value="C:cell outer membrane"/>
    <property type="evidence" value="ECO:0007669"/>
    <property type="project" value="UniProtKB-SubCell"/>
</dbReference>
<dbReference type="CDD" id="cd08977">
    <property type="entry name" value="SusD"/>
    <property type="match status" value="1"/>
</dbReference>
<dbReference type="InterPro" id="IPR011990">
    <property type="entry name" value="TPR-like_helical_dom_sf"/>
</dbReference>
<evidence type="ECO:0000259" key="6">
    <source>
        <dbReference type="Pfam" id="PF07980"/>
    </source>
</evidence>
<dbReference type="EMBL" id="BJYT01000005">
    <property type="protein sequence ID" value="GEO09144.1"/>
    <property type="molecule type" value="Genomic_DNA"/>
</dbReference>
<dbReference type="OrthoDB" id="9794888at2"/>
<sequence>MRINTSILVVLAIVGLTACKKQFYDEDVLVDPNGASVESVLNNATRGQISQLAVGVQSSMRNGILSYYRETGTVGREIIYSASTESRYFNELLGTQAAQYNGMNDPAGIMNTYYLNYSSLRRRAEILIRSANNTTALTDQEKAATRGFAKTMQAYSVWVLVNMQGKNGIRETFSDLSAPGDLLKPGKFGTYESGLALAKTLVNEANADLAAGGTEFPFTMTSGYTGFTTVPDFKKFNRAIAARIFLYQKDWAGVLAALNESFLSLTGPLQTGPVMTFSTTTNDQVNPLYHVPNSSGAPFVAFNEFITDAEPGDTRVFGPSAKVAQRTSPRTSGAVTSTHDVTLYASNTSSISIIRNEELILMYAEAKIQSNQFADAIVALDRIRTAYGLRPLAVAKPTILANKNGLIDEVLNQRRYSLFFEGQRWFDVLRYGKKSILPLQGTIGANTFVVFDNFARPDAEVQWDKLNP</sequence>
<gene>
    <name evidence="7" type="ORF">SAE01_16400</name>
</gene>
<dbReference type="InterPro" id="IPR012944">
    <property type="entry name" value="SusD_RagB_dom"/>
</dbReference>
<name>A0A512BAY5_9BACT</name>
<evidence type="ECO:0000256" key="1">
    <source>
        <dbReference type="ARBA" id="ARBA00004442"/>
    </source>
</evidence>
<keyword evidence="4" id="KW-0472">Membrane</keyword>
<accession>A0A512BAY5</accession>
<dbReference type="Gene3D" id="1.25.40.390">
    <property type="match status" value="1"/>
</dbReference>
<evidence type="ECO:0000313" key="8">
    <source>
        <dbReference type="Proteomes" id="UP000321513"/>
    </source>
</evidence>
<evidence type="ECO:0000256" key="2">
    <source>
        <dbReference type="ARBA" id="ARBA00006275"/>
    </source>
</evidence>
<keyword evidence="5" id="KW-0998">Cell outer membrane</keyword>